<dbReference type="Gene3D" id="3.40.50.1820">
    <property type="entry name" value="alpha/beta hydrolase"/>
    <property type="match status" value="1"/>
</dbReference>
<dbReference type="PANTHER" id="PTHR48098">
    <property type="entry name" value="ENTEROCHELIN ESTERASE-RELATED"/>
    <property type="match status" value="1"/>
</dbReference>
<dbReference type="RefSeq" id="WP_111631953.1">
    <property type="nucleotide sequence ID" value="NZ_QLLR01000001.1"/>
</dbReference>
<dbReference type="PANTHER" id="PTHR48098:SF1">
    <property type="entry name" value="DIACYLGLYCEROL ACYLTRANSFERASE_MYCOLYLTRANSFERASE AG85A"/>
    <property type="match status" value="1"/>
</dbReference>
<proteinExistence type="predicted"/>
<name>A0A327T800_9SPHI</name>
<reference evidence="2 3" key="1">
    <citation type="submission" date="2018-06" db="EMBL/GenBank/DDBJ databases">
        <title>Genomic Encyclopedia of Archaeal and Bacterial Type Strains, Phase II (KMG-II): from individual species to whole genera.</title>
        <authorList>
            <person name="Goeker M."/>
        </authorList>
    </citation>
    <scope>NUCLEOTIDE SEQUENCE [LARGE SCALE GENOMIC DNA]</scope>
    <source>
        <strain evidence="2 3">DSM 14825</strain>
    </source>
</reference>
<dbReference type="GO" id="GO:0016747">
    <property type="term" value="F:acyltransferase activity, transferring groups other than amino-acyl groups"/>
    <property type="evidence" value="ECO:0007669"/>
    <property type="project" value="TreeGrafter"/>
</dbReference>
<evidence type="ECO:0000313" key="3">
    <source>
        <dbReference type="Proteomes" id="UP000249754"/>
    </source>
</evidence>
<feature type="signal peptide" evidence="1">
    <location>
        <begin position="1"/>
        <end position="19"/>
    </location>
</feature>
<keyword evidence="1" id="KW-0732">Signal</keyword>
<keyword evidence="2" id="KW-0378">Hydrolase</keyword>
<dbReference type="Pfam" id="PF00756">
    <property type="entry name" value="Esterase"/>
    <property type="match status" value="1"/>
</dbReference>
<sequence length="271" mass="30665">MKQLSGLLIAMLFTGSAFAAKVDTVSVYSAAMKKEIRCVFITPDQTKEIKKFPVVYVLHGYSGNSIRTIKQDIPDLTAQADTYQMIFVLADGGFDSWYFDSPVNAQLRYETFLSKELVNYTDKNYPSLVQREKRAIYGWSMGGHGALFIAIRHKETFGAAGSICGAVDFTSFTSGYNIEKSLGEYKGHEKNWEEHTVNYNVSSLKNNELKLIIDCGIDDPLLEVNRALHQKLIKLKIAHDYIERPGAHDTAYWSKASAFQLLFLHNYFIRS</sequence>
<dbReference type="OrthoDB" id="9803578at2"/>
<organism evidence="2 3">
    <name type="scientific">Pedobacter cryoconitis</name>
    <dbReference type="NCBI Taxonomy" id="188932"/>
    <lineage>
        <taxon>Bacteria</taxon>
        <taxon>Pseudomonadati</taxon>
        <taxon>Bacteroidota</taxon>
        <taxon>Sphingobacteriia</taxon>
        <taxon>Sphingobacteriales</taxon>
        <taxon>Sphingobacteriaceae</taxon>
        <taxon>Pedobacter</taxon>
    </lineage>
</organism>
<gene>
    <name evidence="2" type="ORF">LY11_00297</name>
</gene>
<dbReference type="EMBL" id="QLLR01000001">
    <property type="protein sequence ID" value="RAJ37221.1"/>
    <property type="molecule type" value="Genomic_DNA"/>
</dbReference>
<feature type="chain" id="PRO_5016349874" evidence="1">
    <location>
        <begin position="20"/>
        <end position="271"/>
    </location>
</feature>
<accession>A0A327T800</accession>
<dbReference type="InterPro" id="IPR050583">
    <property type="entry name" value="Mycobacterial_A85_antigen"/>
</dbReference>
<dbReference type="GO" id="GO:0016787">
    <property type="term" value="F:hydrolase activity"/>
    <property type="evidence" value="ECO:0007669"/>
    <property type="project" value="UniProtKB-KW"/>
</dbReference>
<dbReference type="InterPro" id="IPR000801">
    <property type="entry name" value="Esterase-like"/>
</dbReference>
<evidence type="ECO:0000256" key="1">
    <source>
        <dbReference type="SAM" id="SignalP"/>
    </source>
</evidence>
<protein>
    <submittedName>
        <fullName evidence="2">S-formylglutathione hydrolase FrmB</fullName>
    </submittedName>
</protein>
<dbReference type="Proteomes" id="UP000249754">
    <property type="component" value="Unassembled WGS sequence"/>
</dbReference>
<dbReference type="AlphaFoldDB" id="A0A327T800"/>
<dbReference type="SUPFAM" id="SSF53474">
    <property type="entry name" value="alpha/beta-Hydrolases"/>
    <property type="match status" value="1"/>
</dbReference>
<dbReference type="InterPro" id="IPR029058">
    <property type="entry name" value="AB_hydrolase_fold"/>
</dbReference>
<comment type="caution">
    <text evidence="2">The sequence shown here is derived from an EMBL/GenBank/DDBJ whole genome shotgun (WGS) entry which is preliminary data.</text>
</comment>
<evidence type="ECO:0000313" key="2">
    <source>
        <dbReference type="EMBL" id="RAJ37221.1"/>
    </source>
</evidence>